<evidence type="ECO:0000256" key="4">
    <source>
        <dbReference type="ARBA" id="ARBA00022692"/>
    </source>
</evidence>
<feature type="transmembrane region" description="Helical" evidence="7">
    <location>
        <begin position="268"/>
        <end position="297"/>
    </location>
</feature>
<comment type="caution">
    <text evidence="8">The sequence shown here is derived from an EMBL/GenBank/DDBJ whole genome shotgun (WGS) entry which is preliminary data.</text>
</comment>
<evidence type="ECO:0000256" key="2">
    <source>
        <dbReference type="ARBA" id="ARBA00022448"/>
    </source>
</evidence>
<feature type="transmembrane region" description="Helical" evidence="7">
    <location>
        <begin position="52"/>
        <end position="77"/>
    </location>
</feature>
<dbReference type="Pfam" id="PF01554">
    <property type="entry name" value="MatE"/>
    <property type="match status" value="2"/>
</dbReference>
<feature type="transmembrane region" description="Helical" evidence="7">
    <location>
        <begin position="350"/>
        <end position="374"/>
    </location>
</feature>
<feature type="transmembrane region" description="Helical" evidence="7">
    <location>
        <begin position="134"/>
        <end position="152"/>
    </location>
</feature>
<dbReference type="NCBIfam" id="TIGR00797">
    <property type="entry name" value="matE"/>
    <property type="match status" value="1"/>
</dbReference>
<dbReference type="PIRSF" id="PIRSF006603">
    <property type="entry name" value="DinF"/>
    <property type="match status" value="1"/>
</dbReference>
<dbReference type="InterPro" id="IPR051327">
    <property type="entry name" value="MATE_MepA_subfamily"/>
</dbReference>
<name>A0ABT2FL01_9GAMM</name>
<dbReference type="InterPro" id="IPR002528">
    <property type="entry name" value="MATE_fam"/>
</dbReference>
<evidence type="ECO:0000313" key="8">
    <source>
        <dbReference type="EMBL" id="MCS4557019.1"/>
    </source>
</evidence>
<reference evidence="8 9" key="1">
    <citation type="submission" date="2022-02" db="EMBL/GenBank/DDBJ databases">
        <authorList>
            <person name="Zhuang L."/>
        </authorList>
    </citation>
    <scope>NUCLEOTIDE SEQUENCE [LARGE SCALE GENOMIC DNA]</scope>
    <source>
        <strain evidence="8 9">C32</strain>
    </source>
</reference>
<accession>A0ABT2FL01</accession>
<keyword evidence="3" id="KW-1003">Cell membrane</keyword>
<feature type="transmembrane region" description="Helical" evidence="7">
    <location>
        <begin position="318"/>
        <end position="338"/>
    </location>
</feature>
<keyword evidence="4 7" id="KW-0812">Transmembrane</keyword>
<sequence length="451" mass="47975">MRSAKFIEGSILRHILVMSSTAAMGISAVFVVDLIDMFFLSFLNDVRIVSGVGFATTISFFTISIGIGLSIALGALMSRAVGEHDWDKAKRILINSSVVTALVTLLMACIVLSLVPSLLSLIGANGKTASYAASYLYILVPSMPIICLNMSLSGALRAVGDAKLSMYSTLVGAVVNFVLDPLLIFVLDMGIEGAAIASVAARVAAFAVSVYGVFYKHQLWSSFSPLSLRQDFRAIATIAVPAMLTNVATPFGNAFVTKAIADFGDSYVAGFAIIGRITPVAFGMIFALSGAIGPIVGQNYGAGLLVRLRETLTRSLQFCVAYVVAISALLLLLQDYLIGMFDMEGDAASLIQFFCTWLAVFFSFNGALFVANACFNNLGKPRFSMYFNIGKATLGTIPFVIVGANWGGAYGVLFGQALGSVLFATLGVLSAYRLINEITVGQQLSINQRKR</sequence>
<feature type="transmembrane region" description="Helical" evidence="7">
    <location>
        <begin position="98"/>
        <end position="122"/>
    </location>
</feature>
<feature type="transmembrane region" description="Helical" evidence="7">
    <location>
        <begin position="164"/>
        <end position="187"/>
    </location>
</feature>
<evidence type="ECO:0000256" key="7">
    <source>
        <dbReference type="SAM" id="Phobius"/>
    </source>
</evidence>
<feature type="transmembrane region" description="Helical" evidence="7">
    <location>
        <begin position="234"/>
        <end position="256"/>
    </location>
</feature>
<comment type="subcellular location">
    <subcellularLocation>
        <location evidence="1">Cell inner membrane</location>
        <topology evidence="1">Multi-pass membrane protein</topology>
    </subcellularLocation>
</comment>
<dbReference type="PANTHER" id="PTHR43823">
    <property type="entry name" value="SPORULATION PROTEIN YKVU"/>
    <property type="match status" value="1"/>
</dbReference>
<dbReference type="PANTHER" id="PTHR43823:SF3">
    <property type="entry name" value="MULTIDRUG EXPORT PROTEIN MEPA"/>
    <property type="match status" value="1"/>
</dbReference>
<protein>
    <submittedName>
        <fullName evidence="8">MATE family efflux transporter</fullName>
    </submittedName>
</protein>
<dbReference type="RefSeq" id="WP_238896542.1">
    <property type="nucleotide sequence ID" value="NZ_JAKOGG010000006.1"/>
</dbReference>
<keyword evidence="5 7" id="KW-1133">Transmembrane helix</keyword>
<dbReference type="InterPro" id="IPR048279">
    <property type="entry name" value="MdtK-like"/>
</dbReference>
<gene>
    <name evidence="8" type="ORF">L9G74_11245</name>
</gene>
<feature type="transmembrane region" description="Helical" evidence="7">
    <location>
        <begin position="413"/>
        <end position="435"/>
    </location>
</feature>
<feature type="transmembrane region" description="Helical" evidence="7">
    <location>
        <begin position="386"/>
        <end position="407"/>
    </location>
</feature>
<keyword evidence="2" id="KW-0813">Transport</keyword>
<dbReference type="Proteomes" id="UP001201549">
    <property type="component" value="Unassembled WGS sequence"/>
</dbReference>
<evidence type="ECO:0000313" key="9">
    <source>
        <dbReference type="Proteomes" id="UP001201549"/>
    </source>
</evidence>
<reference evidence="9" key="2">
    <citation type="submission" date="2023-07" db="EMBL/GenBank/DDBJ databases">
        <title>Shewanella mangrovi sp. nov., an acetaldehyde- degrading bacterium isolated from mangrove sediment.</title>
        <authorList>
            <person name="Liu Y."/>
        </authorList>
    </citation>
    <scope>NUCLEOTIDE SEQUENCE [LARGE SCALE GENOMIC DNA]</scope>
    <source>
        <strain evidence="9">C32</strain>
    </source>
</reference>
<keyword evidence="6 7" id="KW-0472">Membrane</keyword>
<organism evidence="8 9">
    <name type="scientific">Shewanella electrica</name>
    <dbReference type="NCBI Taxonomy" id="515560"/>
    <lineage>
        <taxon>Bacteria</taxon>
        <taxon>Pseudomonadati</taxon>
        <taxon>Pseudomonadota</taxon>
        <taxon>Gammaproteobacteria</taxon>
        <taxon>Alteromonadales</taxon>
        <taxon>Shewanellaceae</taxon>
        <taxon>Shewanella</taxon>
    </lineage>
</organism>
<keyword evidence="9" id="KW-1185">Reference proteome</keyword>
<feature type="transmembrane region" description="Helical" evidence="7">
    <location>
        <begin position="12"/>
        <end position="32"/>
    </location>
</feature>
<feature type="transmembrane region" description="Helical" evidence="7">
    <location>
        <begin position="193"/>
        <end position="214"/>
    </location>
</feature>
<evidence type="ECO:0000256" key="3">
    <source>
        <dbReference type="ARBA" id="ARBA00022475"/>
    </source>
</evidence>
<evidence type="ECO:0000256" key="6">
    <source>
        <dbReference type="ARBA" id="ARBA00023136"/>
    </source>
</evidence>
<proteinExistence type="predicted"/>
<evidence type="ECO:0000256" key="1">
    <source>
        <dbReference type="ARBA" id="ARBA00004429"/>
    </source>
</evidence>
<evidence type="ECO:0000256" key="5">
    <source>
        <dbReference type="ARBA" id="ARBA00022989"/>
    </source>
</evidence>
<dbReference type="EMBL" id="JAKOGG010000006">
    <property type="protein sequence ID" value="MCS4557019.1"/>
    <property type="molecule type" value="Genomic_DNA"/>
</dbReference>